<dbReference type="EMBL" id="AP026978">
    <property type="protein sequence ID" value="BDU03617.1"/>
    <property type="molecule type" value="Genomic_DNA"/>
</dbReference>
<dbReference type="RefSeq" id="WP_350356358.1">
    <property type="nucleotide sequence ID" value="NZ_AP026976.1"/>
</dbReference>
<dbReference type="Proteomes" id="UP001317870">
    <property type="component" value="Chromosome"/>
</dbReference>
<keyword evidence="3" id="KW-1185">Reference proteome</keyword>
<feature type="compositionally biased region" description="Basic and acidic residues" evidence="1">
    <location>
        <begin position="1"/>
        <end position="15"/>
    </location>
</feature>
<evidence type="ECO:0000313" key="3">
    <source>
        <dbReference type="Proteomes" id="UP001317870"/>
    </source>
</evidence>
<evidence type="ECO:0000256" key="1">
    <source>
        <dbReference type="SAM" id="MobiDB-lite"/>
    </source>
</evidence>
<name>A0ABM8D817_9NOCA</name>
<accession>A0ABM8D817</accession>
<evidence type="ECO:0000313" key="2">
    <source>
        <dbReference type="EMBL" id="BDU03617.1"/>
    </source>
</evidence>
<proteinExistence type="predicted"/>
<feature type="region of interest" description="Disordered" evidence="1">
    <location>
        <begin position="1"/>
        <end position="24"/>
    </location>
</feature>
<organism evidence="2 3">
    <name type="scientific">Nocardia sputorum</name>
    <dbReference type="NCBI Taxonomy" id="2984338"/>
    <lineage>
        <taxon>Bacteria</taxon>
        <taxon>Bacillati</taxon>
        <taxon>Actinomycetota</taxon>
        <taxon>Actinomycetes</taxon>
        <taxon>Mycobacteriales</taxon>
        <taxon>Nocardiaceae</taxon>
        <taxon>Nocardia</taxon>
    </lineage>
</organism>
<protein>
    <submittedName>
        <fullName evidence="2">Uncharacterized protein</fullName>
    </submittedName>
</protein>
<reference evidence="2 3" key="1">
    <citation type="submission" date="2022-11" db="EMBL/GenBank/DDBJ databases">
        <title>Genome Sequencing of Nocardia sp. ON39_IFM12276 and assembly.</title>
        <authorList>
            <person name="Shimojima M."/>
            <person name="Toyokawa M."/>
            <person name="Uesaka K."/>
        </authorList>
    </citation>
    <scope>NUCLEOTIDE SEQUENCE [LARGE SCALE GENOMIC DNA]</scope>
    <source>
        <strain evidence="2 3">IFM 12276</strain>
    </source>
</reference>
<sequence length="91" mass="9865">MRDYERRGRDYERRARAGRGPGVGSRLLGFLLLAWLAVGLLAAGQRHYFDSGPPLNCAGWGTIGLTALAGPLNYIGVNPRVGDCELPQPSR</sequence>
<gene>
    <name evidence="2" type="ORF">IFM12276_66450</name>
</gene>